<reference evidence="1 2" key="1">
    <citation type="submission" date="2021-03" db="EMBL/GenBank/DDBJ databases">
        <title>Genomic and phenotypic characterization of Chloracidobacterium isolates provides evidence for multiple species.</title>
        <authorList>
            <person name="Saini M.K."/>
            <person name="Costas A.M.G."/>
            <person name="Tank M."/>
            <person name="Bryant D.A."/>
        </authorList>
    </citation>
    <scope>NUCLEOTIDE SEQUENCE [LARGE SCALE GENOMIC DNA]</scope>
    <source>
        <strain evidence="1 2">BV2-C</strain>
    </source>
</reference>
<evidence type="ECO:0008006" key="3">
    <source>
        <dbReference type="Google" id="ProtNLM"/>
    </source>
</evidence>
<sequence length="191" mass="21346">MQAIYIARHRKVIAELTGLCMLRRGCPQPAAAALQADVTRRILNTMPAVGTNHAKTIELVYQILCDDVRLEVGNKLSFMGVFQEIYVPEIPFGLSRMAVCNHWRGTGEYLSEVRILYPGRQQALAVSTPSQLSLPVHGFNTNVTFFLNLHFTQAGDYAVQTLLDSNLFCETVLRVGRIMPPDDDRSNPLLN</sequence>
<dbReference type="RefSeq" id="WP_211429271.1">
    <property type="nucleotide sequence ID" value="NZ_CP072648.1"/>
</dbReference>
<keyword evidence="2" id="KW-1185">Reference proteome</keyword>
<dbReference type="Proteomes" id="UP000676506">
    <property type="component" value="Chromosome 1"/>
</dbReference>
<gene>
    <name evidence="1" type="ORF">J8C06_02765</name>
</gene>
<evidence type="ECO:0000313" key="2">
    <source>
        <dbReference type="Proteomes" id="UP000676506"/>
    </source>
</evidence>
<proteinExistence type="predicted"/>
<dbReference type="Pfam" id="PF22091">
    <property type="entry name" value="DUF6941"/>
    <property type="match status" value="1"/>
</dbReference>
<organism evidence="1 2">
    <name type="scientific">Chloracidobacterium validum</name>
    <dbReference type="NCBI Taxonomy" id="2821543"/>
    <lineage>
        <taxon>Bacteria</taxon>
        <taxon>Pseudomonadati</taxon>
        <taxon>Acidobacteriota</taxon>
        <taxon>Terriglobia</taxon>
        <taxon>Terriglobales</taxon>
        <taxon>Acidobacteriaceae</taxon>
        <taxon>Chloracidobacterium</taxon>
    </lineage>
</organism>
<evidence type="ECO:0000313" key="1">
    <source>
        <dbReference type="EMBL" id="QUW03380.1"/>
    </source>
</evidence>
<protein>
    <recommendedName>
        <fullName evidence="3">Wzt C-terminal domain-containing protein</fullName>
    </recommendedName>
</protein>
<dbReference type="InterPro" id="IPR054221">
    <property type="entry name" value="DUF6941"/>
</dbReference>
<accession>A0ABX8BCX6</accession>
<dbReference type="EMBL" id="CP072648">
    <property type="protein sequence ID" value="QUW03380.1"/>
    <property type="molecule type" value="Genomic_DNA"/>
</dbReference>
<name>A0ABX8BCX6_9BACT</name>